<comment type="caution">
    <text evidence="9">The sequence shown here is derived from an EMBL/GenBank/DDBJ whole genome shotgun (WGS) entry which is preliminary data.</text>
</comment>
<evidence type="ECO:0000256" key="7">
    <source>
        <dbReference type="SAM" id="Phobius"/>
    </source>
</evidence>
<dbReference type="EMBL" id="LNQE01000170">
    <property type="protein sequence ID" value="KUG28842.1"/>
    <property type="molecule type" value="Genomic_DNA"/>
</dbReference>
<dbReference type="GO" id="GO:0005886">
    <property type="term" value="C:plasma membrane"/>
    <property type="evidence" value="ECO:0007669"/>
    <property type="project" value="UniProtKB-SubCell"/>
</dbReference>
<keyword evidence="2" id="KW-1003">Cell membrane</keyword>
<dbReference type="InterPro" id="IPR000326">
    <property type="entry name" value="PAP2/HPO"/>
</dbReference>
<keyword evidence="6 7" id="KW-0472">Membrane</keyword>
<evidence type="ECO:0000313" key="9">
    <source>
        <dbReference type="EMBL" id="KUG28842.1"/>
    </source>
</evidence>
<dbReference type="AlphaFoldDB" id="A0A0W8G6R1"/>
<dbReference type="Gene3D" id="1.20.144.10">
    <property type="entry name" value="Phosphatidic acid phosphatase type 2/haloperoxidase"/>
    <property type="match status" value="1"/>
</dbReference>
<dbReference type="PANTHER" id="PTHR14969:SF62">
    <property type="entry name" value="DECAPRENYLPHOSPHORYL-5-PHOSPHORIBOSE PHOSPHATASE RV3807C-RELATED"/>
    <property type="match status" value="1"/>
</dbReference>
<evidence type="ECO:0000259" key="8">
    <source>
        <dbReference type="SMART" id="SM00014"/>
    </source>
</evidence>
<gene>
    <name evidence="9" type="ORF">ASZ90_001280</name>
</gene>
<evidence type="ECO:0000256" key="3">
    <source>
        <dbReference type="ARBA" id="ARBA00022692"/>
    </source>
</evidence>
<dbReference type="GO" id="GO:0016787">
    <property type="term" value="F:hydrolase activity"/>
    <property type="evidence" value="ECO:0007669"/>
    <property type="project" value="UniProtKB-KW"/>
</dbReference>
<name>A0A0W8G6R1_9ZZZZ</name>
<keyword evidence="4" id="KW-0378">Hydrolase</keyword>
<feature type="domain" description="Phosphatidic acid phosphatase type 2/haloperoxidase" evidence="8">
    <location>
        <begin position="86"/>
        <end position="198"/>
    </location>
</feature>
<comment type="subcellular location">
    <subcellularLocation>
        <location evidence="1">Cell membrane</location>
        <topology evidence="1">Multi-pass membrane protein</topology>
    </subcellularLocation>
</comment>
<evidence type="ECO:0000256" key="4">
    <source>
        <dbReference type="ARBA" id="ARBA00022801"/>
    </source>
</evidence>
<evidence type="ECO:0000256" key="5">
    <source>
        <dbReference type="ARBA" id="ARBA00022989"/>
    </source>
</evidence>
<feature type="transmembrane region" description="Helical" evidence="7">
    <location>
        <begin position="183"/>
        <end position="200"/>
    </location>
</feature>
<dbReference type="InterPro" id="IPR036938">
    <property type="entry name" value="PAP2/HPO_sf"/>
</dbReference>
<dbReference type="Pfam" id="PF01569">
    <property type="entry name" value="PAP2"/>
    <property type="match status" value="1"/>
</dbReference>
<dbReference type="SMART" id="SM00014">
    <property type="entry name" value="acidPPc"/>
    <property type="match status" value="1"/>
</dbReference>
<reference evidence="9" key="1">
    <citation type="journal article" date="2015" name="Proc. Natl. Acad. Sci. U.S.A.">
        <title>Networks of energetic and metabolic interactions define dynamics in microbial communities.</title>
        <authorList>
            <person name="Embree M."/>
            <person name="Liu J.K."/>
            <person name="Al-Bassam M.M."/>
            <person name="Zengler K."/>
        </authorList>
    </citation>
    <scope>NUCLEOTIDE SEQUENCE</scope>
</reference>
<evidence type="ECO:0000256" key="2">
    <source>
        <dbReference type="ARBA" id="ARBA00022475"/>
    </source>
</evidence>
<accession>A0A0W8G6R1</accession>
<dbReference type="SUPFAM" id="SSF48317">
    <property type="entry name" value="Acid phosphatase/Vanadium-dependent haloperoxidase"/>
    <property type="match status" value="1"/>
</dbReference>
<feature type="transmembrane region" description="Helical" evidence="7">
    <location>
        <begin position="58"/>
        <end position="76"/>
    </location>
</feature>
<feature type="transmembrane region" description="Helical" evidence="7">
    <location>
        <begin position="157"/>
        <end position="177"/>
    </location>
</feature>
<proteinExistence type="predicted"/>
<keyword evidence="3 7" id="KW-0812">Transmembrane</keyword>
<evidence type="ECO:0000256" key="1">
    <source>
        <dbReference type="ARBA" id="ARBA00004651"/>
    </source>
</evidence>
<evidence type="ECO:0000256" key="6">
    <source>
        <dbReference type="ARBA" id="ARBA00023136"/>
    </source>
</evidence>
<sequence>MTSRLLAQTARAALAVAGVIALSFLFFDRSAAWFAHGLKSTAVFDLARLASLAADETLIFSLVAVGLTASAVNLLGPSPKDWARDLLCICLAVCAADALTECLKFVFGRCRPPLLFAEDRYGFTWFTVTSGFTSFPSGHTTRIFALCAALALRFRRLAAPLFLLAAVVGVSRVLALRHYPSDVLAGAFVGVSAACWAFGLRRRVPGA</sequence>
<organism evidence="9">
    <name type="scientific">hydrocarbon metagenome</name>
    <dbReference type="NCBI Taxonomy" id="938273"/>
    <lineage>
        <taxon>unclassified sequences</taxon>
        <taxon>metagenomes</taxon>
        <taxon>ecological metagenomes</taxon>
    </lineage>
</organism>
<keyword evidence="5 7" id="KW-1133">Transmembrane helix</keyword>
<protein>
    <submittedName>
        <fullName evidence="9">Phosphoesterase pa-phosphatase</fullName>
    </submittedName>
</protein>
<dbReference type="PANTHER" id="PTHR14969">
    <property type="entry name" value="SPHINGOSINE-1-PHOSPHATE PHOSPHOHYDROLASE"/>
    <property type="match status" value="1"/>
</dbReference>